<dbReference type="PROSITE" id="PS50109">
    <property type="entry name" value="HIS_KIN"/>
    <property type="match status" value="1"/>
</dbReference>
<name>A0A1M6G6I0_9CLOT</name>
<dbReference type="PROSITE" id="PS50885">
    <property type="entry name" value="HAMP"/>
    <property type="match status" value="1"/>
</dbReference>
<protein>
    <recommendedName>
        <fullName evidence="3">histidine kinase</fullName>
        <ecNumber evidence="3">2.7.13.3</ecNumber>
    </recommendedName>
</protein>
<reference evidence="11 12" key="1">
    <citation type="submission" date="2016-11" db="EMBL/GenBank/DDBJ databases">
        <authorList>
            <person name="Jaros S."/>
            <person name="Januszkiewicz K."/>
            <person name="Wedrychowicz H."/>
        </authorList>
    </citation>
    <scope>NUCLEOTIDE SEQUENCE [LARGE SCALE GENOMIC DNA]</scope>
    <source>
        <strain evidence="11 12">DSM 21758</strain>
    </source>
</reference>
<evidence type="ECO:0000256" key="2">
    <source>
        <dbReference type="ARBA" id="ARBA00004370"/>
    </source>
</evidence>
<dbReference type="GO" id="GO:0016020">
    <property type="term" value="C:membrane"/>
    <property type="evidence" value="ECO:0007669"/>
    <property type="project" value="UniProtKB-SubCell"/>
</dbReference>
<dbReference type="Proteomes" id="UP000184310">
    <property type="component" value="Unassembled WGS sequence"/>
</dbReference>
<dbReference type="CDD" id="cd06225">
    <property type="entry name" value="HAMP"/>
    <property type="match status" value="1"/>
</dbReference>
<dbReference type="PANTHER" id="PTHR34220">
    <property type="entry name" value="SENSOR HISTIDINE KINASE YPDA"/>
    <property type="match status" value="1"/>
</dbReference>
<dbReference type="SMART" id="SM00387">
    <property type="entry name" value="HATPase_c"/>
    <property type="match status" value="1"/>
</dbReference>
<keyword evidence="5" id="KW-0808">Transferase</keyword>
<feature type="domain" description="HAMP" evidence="10">
    <location>
        <begin position="325"/>
        <end position="377"/>
    </location>
</feature>
<organism evidence="11 12">
    <name type="scientific">Clostridium cavendishii DSM 21758</name>
    <dbReference type="NCBI Taxonomy" id="1121302"/>
    <lineage>
        <taxon>Bacteria</taxon>
        <taxon>Bacillati</taxon>
        <taxon>Bacillota</taxon>
        <taxon>Clostridia</taxon>
        <taxon>Eubacteriales</taxon>
        <taxon>Clostridiaceae</taxon>
        <taxon>Clostridium</taxon>
    </lineage>
</organism>
<sequence>MGSLSTKKTSIRNKLVMFFLISSVMSTVVLGSISYIVSVKVIKKKSIDSSVKTLTHVRDIVDKQTAALTQVADEIFVNKSINRVLSKAYSNTIDYNMDMREVYEFYENFKKYSAMNQYISSIVILGDNEKVIKLGDNAYTIDEKKLKESEYYKKARELDGKILWTGTHEDWAELKGDGYLVSAVRLIKDENLENGIGVAFLSFKESSIYDLFKGMEESTKNSMVIVNEDANVISNTNRQLLTEKFDEKDYIKEVIKSKEGYITSKADNQEILITYCSAVSTPWKLIEITEVKNLVKENKIIAQITFIVSLISIVVSCIFWWFISAKLTKPINNLKNTMKLVEGGVFDARADESERDEIGELAHSFNFMLDEIKKLLEVSLKEEGERKDAEYKALLSQINPHFLYNTLNTIKWMAIMQNADNIRDMTTCLGRLLQKSIKNVDNFVSIDEELSLVEDYIYIQKFRYKDKFNINYEVSEEVRYLYTPKFILQPAIENSIFHGIEPKEEDGLINLSVDIEEDKVVFKVEDDGVGMDESKVLELLSKDNHSGRGFSGLGVRNIDERIKSLFGKEFGVDIQSKIGEGTVVIITIPVLKSEEKSNF</sequence>
<dbReference type="Gene3D" id="3.30.450.20">
    <property type="entry name" value="PAS domain"/>
    <property type="match status" value="2"/>
</dbReference>
<dbReference type="PANTHER" id="PTHR34220:SF7">
    <property type="entry name" value="SENSOR HISTIDINE KINASE YPDA"/>
    <property type="match status" value="1"/>
</dbReference>
<dbReference type="InterPro" id="IPR003660">
    <property type="entry name" value="HAMP_dom"/>
</dbReference>
<keyword evidence="8" id="KW-0812">Transmembrane</keyword>
<dbReference type="RefSeq" id="WP_072985775.1">
    <property type="nucleotide sequence ID" value="NZ_FQZB01000006.1"/>
</dbReference>
<dbReference type="Pfam" id="PF02518">
    <property type="entry name" value="HATPase_c"/>
    <property type="match status" value="1"/>
</dbReference>
<dbReference type="SMART" id="SM00304">
    <property type="entry name" value="HAMP"/>
    <property type="match status" value="1"/>
</dbReference>
<keyword evidence="8" id="KW-1133">Transmembrane helix</keyword>
<dbReference type="EMBL" id="FQZB01000006">
    <property type="protein sequence ID" value="SHJ05552.1"/>
    <property type="molecule type" value="Genomic_DNA"/>
</dbReference>
<dbReference type="SUPFAM" id="SSF55874">
    <property type="entry name" value="ATPase domain of HSP90 chaperone/DNA topoisomerase II/histidine kinase"/>
    <property type="match status" value="1"/>
</dbReference>
<dbReference type="Gene3D" id="6.10.340.10">
    <property type="match status" value="1"/>
</dbReference>
<keyword evidence="4" id="KW-0597">Phosphoprotein</keyword>
<dbReference type="AlphaFoldDB" id="A0A1M6G6I0"/>
<dbReference type="EC" id="2.7.13.3" evidence="3"/>
<comment type="subcellular location">
    <subcellularLocation>
        <location evidence="2">Membrane</location>
    </subcellularLocation>
</comment>
<dbReference type="InterPro" id="IPR050640">
    <property type="entry name" value="Bact_2-comp_sensor_kinase"/>
</dbReference>
<dbReference type="InterPro" id="IPR010559">
    <property type="entry name" value="Sig_transdc_His_kin_internal"/>
</dbReference>
<dbReference type="Gene3D" id="3.30.565.10">
    <property type="entry name" value="Histidine kinase-like ATPase, C-terminal domain"/>
    <property type="match status" value="1"/>
</dbReference>
<evidence type="ECO:0000259" key="10">
    <source>
        <dbReference type="PROSITE" id="PS50885"/>
    </source>
</evidence>
<feature type="domain" description="Histidine kinase" evidence="9">
    <location>
        <begin position="322"/>
        <end position="592"/>
    </location>
</feature>
<evidence type="ECO:0000259" key="9">
    <source>
        <dbReference type="PROSITE" id="PS50109"/>
    </source>
</evidence>
<dbReference type="InterPro" id="IPR036890">
    <property type="entry name" value="HATPase_C_sf"/>
</dbReference>
<comment type="catalytic activity">
    <reaction evidence="1">
        <text>ATP + protein L-histidine = ADP + protein N-phospho-L-histidine.</text>
        <dbReference type="EC" id="2.7.13.3"/>
    </reaction>
</comment>
<evidence type="ECO:0000256" key="1">
    <source>
        <dbReference type="ARBA" id="ARBA00000085"/>
    </source>
</evidence>
<keyword evidence="8" id="KW-0472">Membrane</keyword>
<evidence type="ECO:0000313" key="12">
    <source>
        <dbReference type="Proteomes" id="UP000184310"/>
    </source>
</evidence>
<keyword evidence="6 11" id="KW-0418">Kinase</keyword>
<dbReference type="InterPro" id="IPR004358">
    <property type="entry name" value="Sig_transdc_His_kin-like_C"/>
</dbReference>
<feature type="transmembrane region" description="Helical" evidence="8">
    <location>
        <begin position="300"/>
        <end position="323"/>
    </location>
</feature>
<dbReference type="InterPro" id="IPR005467">
    <property type="entry name" value="His_kinase_dom"/>
</dbReference>
<dbReference type="Pfam" id="PF00672">
    <property type="entry name" value="HAMP"/>
    <property type="match status" value="1"/>
</dbReference>
<dbReference type="Pfam" id="PF06580">
    <property type="entry name" value="His_kinase"/>
    <property type="match status" value="1"/>
</dbReference>
<dbReference type="SUPFAM" id="SSF158472">
    <property type="entry name" value="HAMP domain-like"/>
    <property type="match status" value="1"/>
</dbReference>
<dbReference type="GO" id="GO:0000155">
    <property type="term" value="F:phosphorelay sensor kinase activity"/>
    <property type="evidence" value="ECO:0007669"/>
    <property type="project" value="InterPro"/>
</dbReference>
<keyword evidence="12" id="KW-1185">Reference proteome</keyword>
<evidence type="ECO:0000256" key="5">
    <source>
        <dbReference type="ARBA" id="ARBA00022679"/>
    </source>
</evidence>
<proteinExistence type="predicted"/>
<dbReference type="OrthoDB" id="9809348at2"/>
<dbReference type="PRINTS" id="PR00344">
    <property type="entry name" value="BCTRLSENSOR"/>
</dbReference>
<accession>A0A1M6G6I0</accession>
<keyword evidence="7" id="KW-0902">Two-component regulatory system</keyword>
<evidence type="ECO:0000256" key="3">
    <source>
        <dbReference type="ARBA" id="ARBA00012438"/>
    </source>
</evidence>
<evidence type="ECO:0000256" key="8">
    <source>
        <dbReference type="SAM" id="Phobius"/>
    </source>
</evidence>
<evidence type="ECO:0000256" key="7">
    <source>
        <dbReference type="ARBA" id="ARBA00023012"/>
    </source>
</evidence>
<gene>
    <name evidence="11" type="ORF">SAMN02745163_01199</name>
</gene>
<evidence type="ECO:0000256" key="6">
    <source>
        <dbReference type="ARBA" id="ARBA00022777"/>
    </source>
</evidence>
<dbReference type="InterPro" id="IPR003594">
    <property type="entry name" value="HATPase_dom"/>
</dbReference>
<feature type="transmembrane region" description="Helical" evidence="8">
    <location>
        <begin position="15"/>
        <end position="37"/>
    </location>
</feature>
<evidence type="ECO:0000313" key="11">
    <source>
        <dbReference type="EMBL" id="SHJ05552.1"/>
    </source>
</evidence>
<evidence type="ECO:0000256" key="4">
    <source>
        <dbReference type="ARBA" id="ARBA00022553"/>
    </source>
</evidence>
<dbReference type="STRING" id="1121302.SAMN02745163_01199"/>